<evidence type="ECO:0000313" key="1">
    <source>
        <dbReference type="EMBL" id="MCP2311784.1"/>
    </source>
</evidence>
<proteinExistence type="predicted"/>
<reference evidence="1 2" key="1">
    <citation type="submission" date="2022-06" db="EMBL/GenBank/DDBJ databases">
        <title>Sequencing the genomes of 1000 actinobacteria strains.</title>
        <authorList>
            <person name="Klenk H.-P."/>
        </authorList>
    </citation>
    <scope>NUCLEOTIDE SEQUENCE [LARGE SCALE GENOMIC DNA]</scope>
    <source>
        <strain evidence="1 2">DSM 41656</strain>
    </source>
</reference>
<protein>
    <submittedName>
        <fullName evidence="1">Uncharacterized protein</fullName>
    </submittedName>
</protein>
<sequence>MIMDISVEPLGDHEYLVTFPGSGDTVLSRFQATEATVDQLRLASVDEERIVAETAVFLAERQTTADLPPMIDLADVAAAYGDDYLEELGRRLGTL</sequence>
<gene>
    <name evidence="1" type="ORF">FHR36_004947</name>
</gene>
<dbReference type="Proteomes" id="UP001206483">
    <property type="component" value="Unassembled WGS sequence"/>
</dbReference>
<organism evidence="1 2">
    <name type="scientific">Kitasatospora paracochleata</name>
    <dbReference type="NCBI Taxonomy" id="58354"/>
    <lineage>
        <taxon>Bacteria</taxon>
        <taxon>Bacillati</taxon>
        <taxon>Actinomycetota</taxon>
        <taxon>Actinomycetes</taxon>
        <taxon>Kitasatosporales</taxon>
        <taxon>Streptomycetaceae</taxon>
        <taxon>Kitasatospora</taxon>
    </lineage>
</organism>
<evidence type="ECO:0000313" key="2">
    <source>
        <dbReference type="Proteomes" id="UP001206483"/>
    </source>
</evidence>
<dbReference type="RefSeq" id="WP_253800357.1">
    <property type="nucleotide sequence ID" value="NZ_BAAAUB010000002.1"/>
</dbReference>
<comment type="caution">
    <text evidence="1">The sequence shown here is derived from an EMBL/GenBank/DDBJ whole genome shotgun (WGS) entry which is preliminary data.</text>
</comment>
<keyword evidence="2" id="KW-1185">Reference proteome</keyword>
<name>A0ABT1J2X6_9ACTN</name>
<dbReference type="EMBL" id="JAMZDX010000004">
    <property type="protein sequence ID" value="MCP2311784.1"/>
    <property type="molecule type" value="Genomic_DNA"/>
</dbReference>
<accession>A0ABT1J2X6</accession>